<proteinExistence type="predicted"/>
<name>A0A0E9VED5_ANGAN</name>
<reference evidence="1" key="1">
    <citation type="submission" date="2014-11" db="EMBL/GenBank/DDBJ databases">
        <authorList>
            <person name="Amaro Gonzalez C."/>
        </authorList>
    </citation>
    <scope>NUCLEOTIDE SEQUENCE</scope>
</reference>
<dbReference type="AlphaFoldDB" id="A0A0E9VED5"/>
<dbReference type="EMBL" id="GBXM01032216">
    <property type="protein sequence ID" value="JAH76361.1"/>
    <property type="molecule type" value="Transcribed_RNA"/>
</dbReference>
<reference evidence="1" key="2">
    <citation type="journal article" date="2015" name="Fish Shellfish Immunol.">
        <title>Early steps in the European eel (Anguilla anguilla)-Vibrio vulnificus interaction in the gills: Role of the RtxA13 toxin.</title>
        <authorList>
            <person name="Callol A."/>
            <person name="Pajuelo D."/>
            <person name="Ebbesson L."/>
            <person name="Teles M."/>
            <person name="MacKenzie S."/>
            <person name="Amaro C."/>
        </authorList>
    </citation>
    <scope>NUCLEOTIDE SEQUENCE</scope>
</reference>
<sequence length="34" mass="4064">MNTKTICKLKTSHIIVLDIPIELKQFVFIFYKTH</sequence>
<evidence type="ECO:0000313" key="1">
    <source>
        <dbReference type="EMBL" id="JAH76361.1"/>
    </source>
</evidence>
<protein>
    <submittedName>
        <fullName evidence="1">Uncharacterized protein</fullName>
    </submittedName>
</protein>
<accession>A0A0E9VED5</accession>
<organism evidence="1">
    <name type="scientific">Anguilla anguilla</name>
    <name type="common">European freshwater eel</name>
    <name type="synonym">Muraena anguilla</name>
    <dbReference type="NCBI Taxonomy" id="7936"/>
    <lineage>
        <taxon>Eukaryota</taxon>
        <taxon>Metazoa</taxon>
        <taxon>Chordata</taxon>
        <taxon>Craniata</taxon>
        <taxon>Vertebrata</taxon>
        <taxon>Euteleostomi</taxon>
        <taxon>Actinopterygii</taxon>
        <taxon>Neopterygii</taxon>
        <taxon>Teleostei</taxon>
        <taxon>Anguilliformes</taxon>
        <taxon>Anguillidae</taxon>
        <taxon>Anguilla</taxon>
    </lineage>
</organism>